<dbReference type="AlphaFoldDB" id="X0SJ11"/>
<protein>
    <recommendedName>
        <fullName evidence="3">Sulfatase N-terminal domain-containing protein</fullName>
    </recommendedName>
</protein>
<dbReference type="PANTHER" id="PTHR42693">
    <property type="entry name" value="ARYLSULFATASE FAMILY MEMBER"/>
    <property type="match status" value="1"/>
</dbReference>
<comment type="caution">
    <text evidence="4">The sequence shown here is derived from an EMBL/GenBank/DDBJ whole genome shotgun (WGS) entry which is preliminary data.</text>
</comment>
<name>X0SJ11_9ZZZZ</name>
<reference evidence="4" key="1">
    <citation type="journal article" date="2014" name="Front. Microbiol.">
        <title>High frequency of phylogenetically diverse reductive dehalogenase-homologous genes in deep subseafloor sedimentary metagenomes.</title>
        <authorList>
            <person name="Kawai M."/>
            <person name="Futagami T."/>
            <person name="Toyoda A."/>
            <person name="Takaki Y."/>
            <person name="Nishi S."/>
            <person name="Hori S."/>
            <person name="Arai W."/>
            <person name="Tsubouchi T."/>
            <person name="Morono Y."/>
            <person name="Uchiyama I."/>
            <person name="Ito T."/>
            <person name="Fujiyama A."/>
            <person name="Inagaki F."/>
            <person name="Takami H."/>
        </authorList>
    </citation>
    <scope>NUCLEOTIDE SEQUENCE</scope>
    <source>
        <strain evidence="4">Expedition CK06-06</strain>
    </source>
</reference>
<evidence type="ECO:0000256" key="2">
    <source>
        <dbReference type="ARBA" id="ARBA00022801"/>
    </source>
</evidence>
<dbReference type="Pfam" id="PF00884">
    <property type="entry name" value="Sulfatase"/>
    <property type="match status" value="1"/>
</dbReference>
<feature type="non-terminal residue" evidence="4">
    <location>
        <position position="336"/>
    </location>
</feature>
<dbReference type="EMBL" id="BARS01008594">
    <property type="protein sequence ID" value="GAF81063.1"/>
    <property type="molecule type" value="Genomic_DNA"/>
</dbReference>
<gene>
    <name evidence="4" type="ORF">S01H1_16352</name>
</gene>
<proteinExistence type="inferred from homology"/>
<evidence type="ECO:0000256" key="1">
    <source>
        <dbReference type="ARBA" id="ARBA00008779"/>
    </source>
</evidence>
<accession>X0SJ11</accession>
<evidence type="ECO:0000259" key="3">
    <source>
        <dbReference type="Pfam" id="PF00884"/>
    </source>
</evidence>
<dbReference type="InterPro" id="IPR017850">
    <property type="entry name" value="Alkaline_phosphatase_core_sf"/>
</dbReference>
<dbReference type="PANTHER" id="PTHR42693:SF53">
    <property type="entry name" value="ENDO-4-O-SULFATASE"/>
    <property type="match status" value="1"/>
</dbReference>
<organism evidence="4">
    <name type="scientific">marine sediment metagenome</name>
    <dbReference type="NCBI Taxonomy" id="412755"/>
    <lineage>
        <taxon>unclassified sequences</taxon>
        <taxon>metagenomes</taxon>
        <taxon>ecological metagenomes</taxon>
    </lineage>
</organism>
<dbReference type="InterPro" id="IPR050738">
    <property type="entry name" value="Sulfatase"/>
</dbReference>
<feature type="domain" description="Sulfatase N-terminal" evidence="3">
    <location>
        <begin position="22"/>
        <end position="336"/>
    </location>
</feature>
<dbReference type="Gene3D" id="3.40.720.10">
    <property type="entry name" value="Alkaline Phosphatase, subunit A"/>
    <property type="match status" value="1"/>
</dbReference>
<sequence length="336" mass="37857">MRTALFLIIFFNVTHVVADDRPNIIFLMTDDQNVRSLGCYGAPGVKTPNIDVLATDGVAFDRHYDTTAICMACRATVMTGLLEYRHGVNFGTGTTGDGQMTREDWGESYPMLLRNAGYRTAFAGKFGFTIEDSSKGGRYPENDFDSWGGGPGQTSFVTARNKSMAKYAQKYPHATRSYGAFGSDFIRESAKKDKPFCLSISFKAPHRPVQPDPLYDDIYTGTHFPKPENFGREHGTHFSEQSRQGRQYQRFEEWHYNDSYDEVMAKYYQLIYAVDVAVGMIREAIETAGVKHKTLIIFTSDNGYLCGAHGYGSKVLPYEESSRVPLIIYDPRSQKK</sequence>
<dbReference type="SUPFAM" id="SSF53649">
    <property type="entry name" value="Alkaline phosphatase-like"/>
    <property type="match status" value="1"/>
</dbReference>
<dbReference type="InterPro" id="IPR000917">
    <property type="entry name" value="Sulfatase_N"/>
</dbReference>
<keyword evidence="2" id="KW-0378">Hydrolase</keyword>
<comment type="similarity">
    <text evidence="1">Belongs to the sulfatase family.</text>
</comment>
<dbReference type="GO" id="GO:0004065">
    <property type="term" value="F:arylsulfatase activity"/>
    <property type="evidence" value="ECO:0007669"/>
    <property type="project" value="TreeGrafter"/>
</dbReference>
<evidence type="ECO:0000313" key="4">
    <source>
        <dbReference type="EMBL" id="GAF81063.1"/>
    </source>
</evidence>